<evidence type="ECO:0000256" key="1">
    <source>
        <dbReference type="SAM" id="MobiDB-lite"/>
    </source>
</evidence>
<feature type="region of interest" description="Disordered" evidence="1">
    <location>
        <begin position="37"/>
        <end position="61"/>
    </location>
</feature>
<accession>A0A8H6HVX5</accession>
<evidence type="ECO:0000313" key="2">
    <source>
        <dbReference type="EMBL" id="KAF6753836.1"/>
    </source>
</evidence>
<comment type="caution">
    <text evidence="2">The sequence shown here is derived from an EMBL/GenBank/DDBJ whole genome shotgun (WGS) entry which is preliminary data.</text>
</comment>
<protein>
    <submittedName>
        <fullName evidence="2">Uncharacterized protein</fullName>
    </submittedName>
</protein>
<dbReference type="Proteomes" id="UP000521943">
    <property type="component" value="Unassembled WGS sequence"/>
</dbReference>
<proteinExistence type="predicted"/>
<gene>
    <name evidence="2" type="ORF">DFP72DRAFT_1069040</name>
</gene>
<dbReference type="OrthoDB" id="2654423at2759"/>
<dbReference type="AlphaFoldDB" id="A0A8H6HVX5"/>
<dbReference type="EMBL" id="JACGCI010000037">
    <property type="protein sequence ID" value="KAF6753836.1"/>
    <property type="molecule type" value="Genomic_DNA"/>
</dbReference>
<keyword evidence="3" id="KW-1185">Reference proteome</keyword>
<name>A0A8H6HVX5_9AGAR</name>
<reference evidence="2 3" key="1">
    <citation type="submission" date="2020-07" db="EMBL/GenBank/DDBJ databases">
        <title>Comparative genomics of pyrophilous fungi reveals a link between fire events and developmental genes.</title>
        <authorList>
            <consortium name="DOE Joint Genome Institute"/>
            <person name="Steindorff A.S."/>
            <person name="Carver A."/>
            <person name="Calhoun S."/>
            <person name="Stillman K."/>
            <person name="Liu H."/>
            <person name="Lipzen A."/>
            <person name="Pangilinan J."/>
            <person name="Labutti K."/>
            <person name="Bruns T.D."/>
            <person name="Grigoriev I.V."/>
        </authorList>
    </citation>
    <scope>NUCLEOTIDE SEQUENCE [LARGE SCALE GENOMIC DNA]</scope>
    <source>
        <strain evidence="2 3">CBS 144469</strain>
    </source>
</reference>
<evidence type="ECO:0000313" key="3">
    <source>
        <dbReference type="Proteomes" id="UP000521943"/>
    </source>
</evidence>
<sequence length="204" mass="23380">MGRPRLYNTAEEIAEANRIKSTKYYAKNRKRILRKRARAKEASNPQNTMHEVSTTPKPLQRTAEEEHQWQLKYWSKQVEGVPKRIMVILGDKTTEDFLTGVCEEFKTTRKADLVKAKDDINQHIVDLNKVYDKLTKYHGALLNLVGSWADEFKRASAIMSDIRIVVNELNELLCAAMVDPDELIVDFDSHALPFQAKGVSVSTF</sequence>
<organism evidence="2 3">
    <name type="scientific">Ephemerocybe angulata</name>
    <dbReference type="NCBI Taxonomy" id="980116"/>
    <lineage>
        <taxon>Eukaryota</taxon>
        <taxon>Fungi</taxon>
        <taxon>Dikarya</taxon>
        <taxon>Basidiomycota</taxon>
        <taxon>Agaricomycotina</taxon>
        <taxon>Agaricomycetes</taxon>
        <taxon>Agaricomycetidae</taxon>
        <taxon>Agaricales</taxon>
        <taxon>Agaricineae</taxon>
        <taxon>Psathyrellaceae</taxon>
        <taxon>Ephemerocybe</taxon>
    </lineage>
</organism>
<feature type="compositionally biased region" description="Polar residues" evidence="1">
    <location>
        <begin position="43"/>
        <end position="57"/>
    </location>
</feature>